<sequence length="587" mass="66422">MAERLPRATLKQKIQVLDYLHGPPARSQKEVLDHFRQLAQFGISQATLSTWSVKENELRAELNNNPNYEQYRRKPQMKFPDVTKAVEKELEHLAAAGEPITDRLISGLFIKYMVEFGYPTEDFRFSKGWLYAFKKRNLLLNSSKQKTLSPDPVPEPAQDPPLAINYDEIFNNQLVGFNTRLIHSDDNFDNFLNSMTPTPLPQPVNPPERLDEVSVQPVPQILPRPADNLPYYPTFQNPLVNHQPRKTYVLENFTHSKGSHPNSEKVEKIFENITEGYATIYNSGTSAIMGILSYLNPSRICINNSGYQGTHRVIKLLSKLTGLQKLTLEETDQLTPNSVILLETPMNPEGYLLDIAKFARIAHEKHCFLIVDSTLAPPPLQFPFKHGADYVVYSAVKYLAGVSDLGAGFVVSRKKSDKANLHNERHSLGTTIANFDSFLLLRSLRTYKMRILTQCQNTEKIVGFLRANLDKYSSVITKIHHSSLQMDEFVKEQLNGYFNPVLAIELASQELAQTILTKFNFLSNNPNIEGGETVVELTAVNANFINPSTNSNLLRFSIGCEDYEDIIKDIDHALMNVIESGQQTHAV</sequence>
<reference evidence="6" key="1">
    <citation type="journal article" date="2021" name="Open Biol.">
        <title>Shared evolutionary footprints suggest mitochondrial oxidative damage underlies multiple complex I losses in fungi.</title>
        <authorList>
            <person name="Schikora-Tamarit M.A."/>
            <person name="Marcet-Houben M."/>
            <person name="Nosek J."/>
            <person name="Gabaldon T."/>
        </authorList>
    </citation>
    <scope>NUCLEOTIDE SEQUENCE</scope>
    <source>
        <strain evidence="6">CBS6075</strain>
    </source>
</reference>
<dbReference type="PROSITE" id="PS51253">
    <property type="entry name" value="HTH_CENPB"/>
    <property type="match status" value="1"/>
</dbReference>
<dbReference type="OrthoDB" id="3512640at2759"/>
<evidence type="ECO:0000256" key="4">
    <source>
        <dbReference type="RuleBase" id="RU362118"/>
    </source>
</evidence>
<organism evidence="6 7">
    <name type="scientific">Ogataea philodendri</name>
    <dbReference type="NCBI Taxonomy" id="1378263"/>
    <lineage>
        <taxon>Eukaryota</taxon>
        <taxon>Fungi</taxon>
        <taxon>Dikarya</taxon>
        <taxon>Ascomycota</taxon>
        <taxon>Saccharomycotina</taxon>
        <taxon>Pichiomycetes</taxon>
        <taxon>Pichiales</taxon>
        <taxon>Pichiaceae</taxon>
        <taxon>Ogataea</taxon>
    </lineage>
</organism>
<feature type="domain" description="HTH CENPB-type" evidence="5">
    <location>
        <begin position="70"/>
        <end position="143"/>
    </location>
</feature>
<dbReference type="PANTHER" id="PTHR11808">
    <property type="entry name" value="TRANS-SULFURATION ENZYME FAMILY MEMBER"/>
    <property type="match status" value="1"/>
</dbReference>
<comment type="similarity">
    <text evidence="4">Belongs to the trans-sulfuration enzymes family.</text>
</comment>
<evidence type="ECO:0000256" key="3">
    <source>
        <dbReference type="ARBA" id="ARBA00023125"/>
    </source>
</evidence>
<proteinExistence type="inferred from homology"/>
<dbReference type="GO" id="GO:0019346">
    <property type="term" value="P:transsulfuration"/>
    <property type="evidence" value="ECO:0007669"/>
    <property type="project" value="InterPro"/>
</dbReference>
<dbReference type="Pfam" id="PF01053">
    <property type="entry name" value="Cys_Met_Meta_PP"/>
    <property type="match status" value="1"/>
</dbReference>
<dbReference type="EMBL" id="JAEUBE010000070">
    <property type="protein sequence ID" value="KAH3671262.1"/>
    <property type="molecule type" value="Genomic_DNA"/>
</dbReference>
<dbReference type="SMART" id="SM00674">
    <property type="entry name" value="CENPB"/>
    <property type="match status" value="1"/>
</dbReference>
<dbReference type="Proteomes" id="UP000769157">
    <property type="component" value="Unassembled WGS sequence"/>
</dbReference>
<comment type="caution">
    <text evidence="6">The sequence shown here is derived from an EMBL/GenBank/DDBJ whole genome shotgun (WGS) entry which is preliminary data.</text>
</comment>
<evidence type="ECO:0000313" key="6">
    <source>
        <dbReference type="EMBL" id="KAH3671262.1"/>
    </source>
</evidence>
<reference evidence="6" key="2">
    <citation type="submission" date="2021-01" db="EMBL/GenBank/DDBJ databases">
        <authorList>
            <person name="Schikora-Tamarit M.A."/>
        </authorList>
    </citation>
    <scope>NUCLEOTIDE SEQUENCE</scope>
    <source>
        <strain evidence="6">CBS6075</strain>
    </source>
</reference>
<dbReference type="PANTHER" id="PTHR11808:SF35">
    <property type="entry name" value="CYSTATHIONINE GAMMA-SYNTHASE (AFU_ORTHOLOGUE AFUA_7G01590)"/>
    <property type="match status" value="1"/>
</dbReference>
<dbReference type="InterPro" id="IPR009057">
    <property type="entry name" value="Homeodomain-like_sf"/>
</dbReference>
<dbReference type="AlphaFoldDB" id="A0A9P8PHB2"/>
<dbReference type="InterPro" id="IPR015424">
    <property type="entry name" value="PyrdxlP-dep_Trfase"/>
</dbReference>
<dbReference type="GO" id="GO:0005737">
    <property type="term" value="C:cytoplasm"/>
    <property type="evidence" value="ECO:0007669"/>
    <property type="project" value="TreeGrafter"/>
</dbReference>
<dbReference type="GO" id="GO:0003677">
    <property type="term" value="F:DNA binding"/>
    <property type="evidence" value="ECO:0007669"/>
    <property type="project" value="UniProtKB-KW"/>
</dbReference>
<comment type="cofactor">
    <cofactor evidence="1 4">
        <name>pyridoxal 5'-phosphate</name>
        <dbReference type="ChEBI" id="CHEBI:597326"/>
    </cofactor>
</comment>
<gene>
    <name evidence="6" type="ORF">OGAPHI_000485</name>
</gene>
<dbReference type="InterPro" id="IPR015422">
    <property type="entry name" value="PyrdxlP-dep_Trfase_small"/>
</dbReference>
<keyword evidence="2 4" id="KW-0663">Pyridoxal phosphate</keyword>
<dbReference type="InterPro" id="IPR015421">
    <property type="entry name" value="PyrdxlP-dep_Trfase_major"/>
</dbReference>
<dbReference type="Pfam" id="PF03221">
    <property type="entry name" value="HTH_Tnp_Tc5"/>
    <property type="match status" value="1"/>
</dbReference>
<accession>A0A9P8PHB2</accession>
<dbReference type="InterPro" id="IPR006600">
    <property type="entry name" value="HTH_CenpB_DNA-bd_dom"/>
</dbReference>
<evidence type="ECO:0000256" key="1">
    <source>
        <dbReference type="ARBA" id="ARBA00001933"/>
    </source>
</evidence>
<keyword evidence="7" id="KW-1185">Reference proteome</keyword>
<name>A0A9P8PHB2_9ASCO</name>
<dbReference type="Gene3D" id="3.40.640.10">
    <property type="entry name" value="Type I PLP-dependent aspartate aminotransferase-like (Major domain)"/>
    <property type="match status" value="1"/>
</dbReference>
<dbReference type="GO" id="GO:0016846">
    <property type="term" value="F:carbon-sulfur lyase activity"/>
    <property type="evidence" value="ECO:0007669"/>
    <property type="project" value="TreeGrafter"/>
</dbReference>
<dbReference type="Gene3D" id="1.10.10.60">
    <property type="entry name" value="Homeodomain-like"/>
    <property type="match status" value="1"/>
</dbReference>
<dbReference type="GO" id="GO:0030170">
    <property type="term" value="F:pyridoxal phosphate binding"/>
    <property type="evidence" value="ECO:0007669"/>
    <property type="project" value="InterPro"/>
</dbReference>
<keyword evidence="3" id="KW-0238">DNA-binding</keyword>
<evidence type="ECO:0000259" key="5">
    <source>
        <dbReference type="PROSITE" id="PS51253"/>
    </source>
</evidence>
<dbReference type="SUPFAM" id="SSF46689">
    <property type="entry name" value="Homeodomain-like"/>
    <property type="match status" value="1"/>
</dbReference>
<dbReference type="GeneID" id="70232453"/>
<dbReference type="Gene3D" id="3.90.1150.10">
    <property type="entry name" value="Aspartate Aminotransferase, domain 1"/>
    <property type="match status" value="1"/>
</dbReference>
<evidence type="ECO:0000313" key="7">
    <source>
        <dbReference type="Proteomes" id="UP000769157"/>
    </source>
</evidence>
<evidence type="ECO:0000256" key="2">
    <source>
        <dbReference type="ARBA" id="ARBA00022898"/>
    </source>
</evidence>
<dbReference type="RefSeq" id="XP_046064561.1">
    <property type="nucleotide sequence ID" value="XM_046205992.1"/>
</dbReference>
<dbReference type="InterPro" id="IPR000277">
    <property type="entry name" value="Cys/Met-Metab_PyrdxlP-dep_enz"/>
</dbReference>
<protein>
    <recommendedName>
        <fullName evidence="5">HTH CENPB-type domain-containing protein</fullName>
    </recommendedName>
</protein>
<dbReference type="SUPFAM" id="SSF53383">
    <property type="entry name" value="PLP-dependent transferases"/>
    <property type="match status" value="1"/>
</dbReference>